<dbReference type="RefSeq" id="WP_040039403.1">
    <property type="nucleotide sequence ID" value="NZ_JWJG01000028.1"/>
</dbReference>
<sequence length="183" mass="19522">MFKSAIAVIVVAASAAAANAAEPAKAAASPAKLELAKRVAQLTHSDAIAQAMLLRPVADAMQQSDAVLQGRVTADKQAAALKDIGAEAKKFVEENSPLVQKSAEKYIPLTVVPLLADRFTEDELRQIIAMLESPLKKKYEALLPEMEKALGQKVASDVGPTINPKLTDLKQRIGLRLRTASMP</sequence>
<feature type="chain" id="PRO_5002146561" description="DUF2059 domain-containing protein" evidence="1">
    <location>
        <begin position="21"/>
        <end position="183"/>
    </location>
</feature>
<name>A0A0C2BGX7_9BURK</name>
<dbReference type="EMBL" id="JWJG01000028">
    <property type="protein sequence ID" value="KIF80500.1"/>
    <property type="molecule type" value="Genomic_DNA"/>
</dbReference>
<keyword evidence="3" id="KW-1185">Reference proteome</keyword>
<gene>
    <name evidence="2" type="ORF">TSA66_06240</name>
</gene>
<reference evidence="2 3" key="1">
    <citation type="submission" date="2014-12" db="EMBL/GenBank/DDBJ databases">
        <title>Denitrispirillum autotrophicum gen. nov., sp. nov., Denitrifying, Facultatively Autotrophic Bacteria Isolated from Rice Paddy Soil.</title>
        <authorList>
            <person name="Ishii S."/>
            <person name="Ashida N."/>
            <person name="Ohno H."/>
            <person name="Otsuka S."/>
            <person name="Yokota A."/>
            <person name="Senoo K."/>
        </authorList>
    </citation>
    <scope>NUCLEOTIDE SEQUENCE [LARGE SCALE GENOMIC DNA]</scope>
    <source>
        <strain evidence="2 3">TSA66</strain>
    </source>
</reference>
<evidence type="ECO:0008006" key="4">
    <source>
        <dbReference type="Google" id="ProtNLM"/>
    </source>
</evidence>
<dbReference type="AlphaFoldDB" id="A0A0C2BGX7"/>
<evidence type="ECO:0000256" key="1">
    <source>
        <dbReference type="SAM" id="SignalP"/>
    </source>
</evidence>
<dbReference type="STRING" id="709839.TSA66_06240"/>
<feature type="signal peptide" evidence="1">
    <location>
        <begin position="1"/>
        <end position="20"/>
    </location>
</feature>
<comment type="caution">
    <text evidence="2">The sequence shown here is derived from an EMBL/GenBank/DDBJ whole genome shotgun (WGS) entry which is preliminary data.</text>
</comment>
<protein>
    <recommendedName>
        <fullName evidence="4">DUF2059 domain-containing protein</fullName>
    </recommendedName>
</protein>
<evidence type="ECO:0000313" key="2">
    <source>
        <dbReference type="EMBL" id="KIF80500.1"/>
    </source>
</evidence>
<accession>A0A0C2BGX7</accession>
<proteinExistence type="predicted"/>
<evidence type="ECO:0000313" key="3">
    <source>
        <dbReference type="Proteomes" id="UP000031572"/>
    </source>
</evidence>
<dbReference type="OrthoDB" id="8902809at2"/>
<organism evidence="2 3">
    <name type="scientific">Noviherbaspirillum autotrophicum</name>
    <dbReference type="NCBI Taxonomy" id="709839"/>
    <lineage>
        <taxon>Bacteria</taxon>
        <taxon>Pseudomonadati</taxon>
        <taxon>Pseudomonadota</taxon>
        <taxon>Betaproteobacteria</taxon>
        <taxon>Burkholderiales</taxon>
        <taxon>Oxalobacteraceae</taxon>
        <taxon>Noviherbaspirillum</taxon>
    </lineage>
</organism>
<keyword evidence="1" id="KW-0732">Signal</keyword>
<dbReference type="Proteomes" id="UP000031572">
    <property type="component" value="Unassembled WGS sequence"/>
</dbReference>